<name>A0A430S1Y8_THESC</name>
<protein>
    <submittedName>
        <fullName evidence="1">Uncharacterized protein</fullName>
    </submittedName>
</protein>
<sequence length="96" mass="10498">MGRRGLGKEILGPGLGGVVGDTLFTPMTVVDHLTLPQLQQRIKKALAAYHAKQGLTAQEVAAIALHTSRWVCATVARYNREGLEALPDRRHDNRQS</sequence>
<accession>A0A430S1Y8</accession>
<dbReference type="AlphaFoldDB" id="A0A430S1Y8"/>
<proteinExistence type="predicted"/>
<evidence type="ECO:0000313" key="2">
    <source>
        <dbReference type="Proteomes" id="UP000287306"/>
    </source>
</evidence>
<organism evidence="1 2">
    <name type="scientific">Thermus scotoductus</name>
    <dbReference type="NCBI Taxonomy" id="37636"/>
    <lineage>
        <taxon>Bacteria</taxon>
        <taxon>Thermotogati</taxon>
        <taxon>Deinococcota</taxon>
        <taxon>Deinococci</taxon>
        <taxon>Thermales</taxon>
        <taxon>Thermaceae</taxon>
        <taxon>Thermus</taxon>
    </lineage>
</organism>
<dbReference type="Proteomes" id="UP000287306">
    <property type="component" value="Unassembled WGS sequence"/>
</dbReference>
<evidence type="ECO:0000313" key="1">
    <source>
        <dbReference type="EMBL" id="RTH27672.1"/>
    </source>
</evidence>
<dbReference type="EMBL" id="PELY01000063">
    <property type="protein sequence ID" value="RTH27672.1"/>
    <property type="molecule type" value="Genomic_DNA"/>
</dbReference>
<gene>
    <name evidence="1" type="ORF">CSW38_02890</name>
</gene>
<comment type="caution">
    <text evidence="1">The sequence shown here is derived from an EMBL/GenBank/DDBJ whole genome shotgun (WGS) entry which is preliminary data.</text>
</comment>
<reference evidence="1 2" key="1">
    <citation type="journal article" date="2019" name="Extremophiles">
        <title>Biogeography of thermophiles and predominance of Thermus scotoductus in domestic water heaters.</title>
        <authorList>
            <person name="Wilpiszeski R.L."/>
            <person name="Zhang Z."/>
            <person name="House C.H."/>
        </authorList>
    </citation>
    <scope>NUCLEOTIDE SEQUENCE [LARGE SCALE GENOMIC DNA]</scope>
    <source>
        <strain evidence="1 2">25_S25</strain>
    </source>
</reference>